<reference evidence="2 3" key="1">
    <citation type="submission" date="2018-08" db="EMBL/GenBank/DDBJ databases">
        <title>A genome reference for cultivated species of the human gut microbiota.</title>
        <authorList>
            <person name="Zou Y."/>
            <person name="Xue W."/>
            <person name="Luo G."/>
        </authorList>
    </citation>
    <scope>NUCLEOTIDE SEQUENCE [LARGE SCALE GENOMIC DNA]</scope>
    <source>
        <strain evidence="2 3">AF19-21</strain>
    </source>
</reference>
<dbReference type="Gene3D" id="3.20.80.10">
    <property type="entry name" value="Regulatory factor, effector binding domain"/>
    <property type="match status" value="1"/>
</dbReference>
<dbReference type="Pfam" id="PF14526">
    <property type="entry name" value="Cass2"/>
    <property type="match status" value="1"/>
</dbReference>
<proteinExistence type="predicted"/>
<organism evidence="2 3">
    <name type="scientific">Hungatella hathewayi</name>
    <dbReference type="NCBI Taxonomy" id="154046"/>
    <lineage>
        <taxon>Bacteria</taxon>
        <taxon>Bacillati</taxon>
        <taxon>Bacillota</taxon>
        <taxon>Clostridia</taxon>
        <taxon>Lachnospirales</taxon>
        <taxon>Lachnospiraceae</taxon>
        <taxon>Hungatella</taxon>
    </lineage>
</organism>
<dbReference type="Proteomes" id="UP000261111">
    <property type="component" value="Unassembled WGS sequence"/>
</dbReference>
<dbReference type="EMBL" id="QVIA01000007">
    <property type="protein sequence ID" value="RGC33028.1"/>
    <property type="molecule type" value="Genomic_DNA"/>
</dbReference>
<dbReference type="InterPro" id="IPR011256">
    <property type="entry name" value="Reg_factor_effector_dom_sf"/>
</dbReference>
<dbReference type="GeneID" id="93334683"/>
<comment type="caution">
    <text evidence="2">The sequence shown here is derived from an EMBL/GenBank/DDBJ whole genome shotgun (WGS) entry which is preliminary data.</text>
</comment>
<gene>
    <name evidence="2" type="ORF">DWX41_08130</name>
</gene>
<evidence type="ECO:0000313" key="3">
    <source>
        <dbReference type="Proteomes" id="UP000261111"/>
    </source>
</evidence>
<dbReference type="RefSeq" id="WP_025656998.1">
    <property type="nucleotide sequence ID" value="NZ_QVIA01000007.1"/>
</dbReference>
<evidence type="ECO:0000313" key="2">
    <source>
        <dbReference type="EMBL" id="RGC33028.1"/>
    </source>
</evidence>
<sequence>MKVKKCVKESFVVIGKEGSTLDGDGFIQKLWEDANGAFCEIQHLAKKDEQGNIAGIWGAMSDFTYSFKPWEENYTKGVYLAGVECDDDAAAPEGWTKWNIPGYEYLYVECDGYDIFSEMIQYMVKNELPLAGAVHDFTCPKTGKNYMFFPIGRVQ</sequence>
<dbReference type="InterPro" id="IPR029441">
    <property type="entry name" value="Cass2"/>
</dbReference>
<evidence type="ECO:0000259" key="1">
    <source>
        <dbReference type="Pfam" id="PF14526"/>
    </source>
</evidence>
<accession>A0A3E2WZ22</accession>
<protein>
    <submittedName>
        <fullName evidence="2">AraC family transcriptional regulator</fullName>
    </submittedName>
</protein>
<name>A0A3E2WZ22_9FIRM</name>
<feature type="domain" description="Integron-associated effector binding protein" evidence="1">
    <location>
        <begin position="9"/>
        <end position="128"/>
    </location>
</feature>
<dbReference type="AlphaFoldDB" id="A0A3E2WZ22"/>